<keyword evidence="4" id="KW-0648">Protein biosynthesis</keyword>
<evidence type="ECO:0000313" key="7">
    <source>
        <dbReference type="EMBL" id="KPI85125.1"/>
    </source>
</evidence>
<comment type="caution">
    <text evidence="7">The sequence shown here is derived from an EMBL/GenBank/DDBJ whole genome shotgun (WGS) entry which is preliminary data.</text>
</comment>
<feature type="region of interest" description="Disordered" evidence="5">
    <location>
        <begin position="495"/>
        <end position="518"/>
    </location>
</feature>
<accession>A0A0N1PCC7</accession>
<dbReference type="EMBL" id="LJSK01000207">
    <property type="protein sequence ID" value="KPI85125.1"/>
    <property type="molecule type" value="Genomic_DNA"/>
</dbReference>
<proteinExistence type="predicted"/>
<keyword evidence="3" id="KW-0677">Repeat</keyword>
<dbReference type="Proteomes" id="UP000038009">
    <property type="component" value="Unassembled WGS sequence"/>
</dbReference>
<feature type="region of interest" description="Disordered" evidence="5">
    <location>
        <begin position="178"/>
        <end position="204"/>
    </location>
</feature>
<dbReference type="GO" id="GO:0022627">
    <property type="term" value="C:cytosolic small ribosomal subunit"/>
    <property type="evidence" value="ECO:0007669"/>
    <property type="project" value="TreeGrafter"/>
</dbReference>
<evidence type="ECO:0000256" key="4">
    <source>
        <dbReference type="ARBA" id="ARBA00022917"/>
    </source>
</evidence>
<keyword evidence="1" id="KW-0396">Initiation factor</keyword>
<name>A0A0N1PCC7_LEPSE</name>
<organism evidence="7 8">
    <name type="scientific">Leptomonas seymouri</name>
    <dbReference type="NCBI Taxonomy" id="5684"/>
    <lineage>
        <taxon>Eukaryota</taxon>
        <taxon>Discoba</taxon>
        <taxon>Euglenozoa</taxon>
        <taxon>Kinetoplastea</taxon>
        <taxon>Metakinetoplastina</taxon>
        <taxon>Trypanosomatida</taxon>
        <taxon>Trypanosomatidae</taxon>
        <taxon>Leishmaniinae</taxon>
        <taxon>Leptomonas</taxon>
    </lineage>
</organism>
<dbReference type="GO" id="GO:0043022">
    <property type="term" value="F:ribosome binding"/>
    <property type="evidence" value="ECO:0007669"/>
    <property type="project" value="TreeGrafter"/>
</dbReference>
<evidence type="ECO:0000256" key="1">
    <source>
        <dbReference type="ARBA" id="ARBA00022540"/>
    </source>
</evidence>
<dbReference type="InterPro" id="IPR013979">
    <property type="entry name" value="TIF_beta_prop-like"/>
</dbReference>
<dbReference type="PANTHER" id="PTHR13227">
    <property type="entry name" value="EUKARYOTIC TRANSLATION INITIATION FACTOR 2A"/>
    <property type="match status" value="1"/>
</dbReference>
<evidence type="ECO:0000256" key="2">
    <source>
        <dbReference type="ARBA" id="ARBA00022574"/>
    </source>
</evidence>
<evidence type="ECO:0000256" key="3">
    <source>
        <dbReference type="ARBA" id="ARBA00022737"/>
    </source>
</evidence>
<dbReference type="OMA" id="MQARWPA"/>
<dbReference type="Pfam" id="PF08662">
    <property type="entry name" value="eIF2A"/>
    <property type="match status" value="1"/>
</dbReference>
<dbReference type="PANTHER" id="PTHR13227:SF0">
    <property type="entry name" value="EUKARYOTIC TRANSLATION INITIATION FACTOR 2A"/>
    <property type="match status" value="1"/>
</dbReference>
<dbReference type="GO" id="GO:0003743">
    <property type="term" value="F:translation initiation factor activity"/>
    <property type="evidence" value="ECO:0007669"/>
    <property type="project" value="UniProtKB-KW"/>
</dbReference>
<dbReference type="SUPFAM" id="SSF82171">
    <property type="entry name" value="DPP6 N-terminal domain-like"/>
    <property type="match status" value="1"/>
</dbReference>
<gene>
    <name evidence="7" type="ORF">ABL78_5818</name>
</gene>
<keyword evidence="8" id="KW-1185">Reference proteome</keyword>
<keyword evidence="2" id="KW-0853">WD repeat</keyword>
<feature type="compositionally biased region" description="Acidic residues" evidence="5">
    <location>
        <begin position="184"/>
        <end position="195"/>
    </location>
</feature>
<dbReference type="OrthoDB" id="2194683at2759"/>
<dbReference type="GO" id="GO:0003729">
    <property type="term" value="F:mRNA binding"/>
    <property type="evidence" value="ECO:0007669"/>
    <property type="project" value="TreeGrafter"/>
</dbReference>
<dbReference type="GO" id="GO:0000049">
    <property type="term" value="F:tRNA binding"/>
    <property type="evidence" value="ECO:0007669"/>
    <property type="project" value="TreeGrafter"/>
</dbReference>
<evidence type="ECO:0000259" key="6">
    <source>
        <dbReference type="Pfam" id="PF08662"/>
    </source>
</evidence>
<dbReference type="InterPro" id="IPR011387">
    <property type="entry name" value="TIF2A"/>
</dbReference>
<protein>
    <recommendedName>
        <fullName evidence="6">Translation initiation factor beta propellor-like domain-containing protein</fullName>
    </recommendedName>
</protein>
<dbReference type="AlphaFoldDB" id="A0A0N1PCC7"/>
<reference evidence="7 8" key="1">
    <citation type="journal article" date="2015" name="PLoS Pathog.">
        <title>Leptomonas seymouri: Adaptations to the Dixenous Life Cycle Analyzed by Genome Sequencing, Transcriptome Profiling and Co-infection with Leishmania donovani.</title>
        <authorList>
            <person name="Kraeva N."/>
            <person name="Butenko A."/>
            <person name="Hlavacova J."/>
            <person name="Kostygov A."/>
            <person name="Myskova J."/>
            <person name="Grybchuk D."/>
            <person name="Lestinova T."/>
            <person name="Votypka J."/>
            <person name="Volf P."/>
            <person name="Opperdoes F."/>
            <person name="Flegontov P."/>
            <person name="Lukes J."/>
            <person name="Yurchenko V."/>
        </authorList>
    </citation>
    <scope>NUCLEOTIDE SEQUENCE [LARGE SCALE GENOMIC DNA]</scope>
    <source>
        <strain evidence="7 8">ATCC 30220</strain>
    </source>
</reference>
<dbReference type="VEuPathDB" id="TriTrypDB:Lsey_0207_0080"/>
<sequence length="553" mass="60527">MSTPLLPLILRKDDCLLLAVYSEKPASLVELEGEANTYVGDYRECEIAFNPAHPNRFAHATTTTLTYTEVVEDTHAAADDARRFSLRTIFSVPMPHVVVHLAFSPQGTYLVSYAVMDQKRTPDGNLSVFDSASGRLLRRGMQARWPAMLWTQDEEYVARPVQGWMHVLSGKLDASSSASLSIEAPEEEDEEEGEGEGVVPTEATANGPLSKMNLMLAQDKEIEYAMAPAADRPMLALFKPFYKQRQATFSVHRLPNLHDGLLYQGNFGRAETASLSWSPSGNYVALLVKSERDPSGKSYYGTVHLHIIDVMNRSITDVKLKGEGETVHDCQWGPASDELLVIHGKMPRNKCTLFNKSGVALMTFGEAPRNMVSWAPNGSLFVVGGSGNLAGDYRFYTRPQVGAAAASSKGANNATVPVASSATCTGEFNEKCSYQFWAPDSYNFLCSTVFTRLRMDNKVVIVKANGARMLTQKYPTLYGAHWVAMKAPSEFPARAVSPRATAEETPKPQAYRPPGGTSRAAALLRRDPVAIQQAKAAGPVGATVVAQKKKRRH</sequence>
<evidence type="ECO:0000313" key="8">
    <source>
        <dbReference type="Proteomes" id="UP000038009"/>
    </source>
</evidence>
<evidence type="ECO:0000256" key="5">
    <source>
        <dbReference type="SAM" id="MobiDB-lite"/>
    </source>
</evidence>
<feature type="domain" description="Translation initiation factor beta propellor-like" evidence="6">
    <location>
        <begin position="267"/>
        <end position="478"/>
    </location>
</feature>